<sequence length="212" mass="24044">MKTVKVSGKTIEEAVREAIVKLNVDSEKEITYDVMEEPSKGFLGLIGTKPAVIEASIKIDPIEESVKFLRQVIQEMQVDAEVEVIKRGKETELSLSGENLGVLIGKRGKTLDSLQYLTNLVANRHSNQYSRIVLDAENYRERRRIALEELAERLANKAMRTREKVVLEPMNARERKIIHSALQANENIETHSDGSEPYRHIVITPLKTNYCS</sequence>
<dbReference type="SMART" id="SM00393">
    <property type="entry name" value="R3H"/>
    <property type="match status" value="1"/>
</dbReference>
<dbReference type="GO" id="GO:0003723">
    <property type="term" value="F:RNA binding"/>
    <property type="evidence" value="ECO:0007669"/>
    <property type="project" value="UniProtKB-UniRule"/>
</dbReference>
<dbReference type="InterPro" id="IPR038008">
    <property type="entry name" value="Jag_KH"/>
</dbReference>
<comment type="subunit">
    <text evidence="6">Forms a complex with KhpA.</text>
</comment>
<dbReference type="InterPro" id="IPR001374">
    <property type="entry name" value="R3H_dom"/>
</dbReference>
<dbReference type="Gene3D" id="3.30.1370.50">
    <property type="entry name" value="R3H-like domain"/>
    <property type="match status" value="1"/>
</dbReference>
<dbReference type="PANTHER" id="PTHR35800:SF1">
    <property type="entry name" value="RNA-BINDING PROTEIN KHPB"/>
    <property type="match status" value="1"/>
</dbReference>
<dbReference type="InterPro" id="IPR039247">
    <property type="entry name" value="KhpB"/>
</dbReference>
<evidence type="ECO:0000259" key="7">
    <source>
        <dbReference type="PROSITE" id="PS51061"/>
    </source>
</evidence>
<dbReference type="GO" id="GO:0005737">
    <property type="term" value="C:cytoplasm"/>
    <property type="evidence" value="ECO:0007669"/>
    <property type="project" value="UniProtKB-SubCell"/>
</dbReference>
<comment type="function">
    <text evidence="6">A probable RNA chaperone. Forms a complex with KhpA which binds to cellular RNA and controls its expression. Plays a role in peptidoglycan (PG) homeostasis and cell length regulation.</text>
</comment>
<evidence type="ECO:0000256" key="4">
    <source>
        <dbReference type="ARBA" id="ARBA00023186"/>
    </source>
</evidence>
<reference evidence="8 9" key="1">
    <citation type="submission" date="2016-10" db="EMBL/GenBank/DDBJ databases">
        <authorList>
            <person name="de Groot N.N."/>
        </authorList>
    </citation>
    <scope>NUCLEOTIDE SEQUENCE [LARGE SCALE GENOMIC DNA]</scope>
    <source>
        <strain evidence="8 9">DSM 21632</strain>
    </source>
</reference>
<accession>A0A1G8IZD5</accession>
<dbReference type="CDD" id="cd02644">
    <property type="entry name" value="R3H_jag"/>
    <property type="match status" value="1"/>
</dbReference>
<feature type="domain" description="R3H" evidence="7">
    <location>
        <begin position="141"/>
        <end position="207"/>
    </location>
</feature>
<dbReference type="EMBL" id="FNDK01000027">
    <property type="protein sequence ID" value="SDI24097.1"/>
    <property type="molecule type" value="Genomic_DNA"/>
</dbReference>
<comment type="caution">
    <text evidence="6">Lacks conserved residue(s) required for the propagation of feature annotation.</text>
</comment>
<dbReference type="InterPro" id="IPR036867">
    <property type="entry name" value="R3H_dom_sf"/>
</dbReference>
<evidence type="ECO:0000256" key="2">
    <source>
        <dbReference type="ARBA" id="ARBA00022884"/>
    </source>
</evidence>
<evidence type="ECO:0000256" key="6">
    <source>
        <dbReference type="HAMAP-Rule" id="MF_00867"/>
    </source>
</evidence>
<dbReference type="Gene3D" id="3.30.300.20">
    <property type="match status" value="1"/>
</dbReference>
<dbReference type="RefSeq" id="WP_091276070.1">
    <property type="nucleotide sequence ID" value="NZ_FNDK01000027.1"/>
</dbReference>
<dbReference type="HAMAP" id="MF_00867">
    <property type="entry name" value="KhpB"/>
    <property type="match status" value="1"/>
</dbReference>
<dbReference type="AlphaFoldDB" id="A0A1G8IZD5"/>
<name>A0A1G8IZD5_9BACI</name>
<keyword evidence="3 6" id="KW-0133">Cell shape</keyword>
<dbReference type="InterPro" id="IPR032782">
    <property type="entry name" value="KhpB_N"/>
</dbReference>
<dbReference type="GO" id="GO:0009252">
    <property type="term" value="P:peptidoglycan biosynthetic process"/>
    <property type="evidence" value="ECO:0007669"/>
    <property type="project" value="UniProtKB-UniRule"/>
</dbReference>
<protein>
    <recommendedName>
        <fullName evidence="6">RNA-binding protein KhpB</fullName>
    </recommendedName>
    <alternativeName>
        <fullName evidence="6">RNA-binding protein EloR</fullName>
    </alternativeName>
</protein>
<gene>
    <name evidence="6" type="primary">khpB</name>
    <name evidence="6" type="synonym">eloR</name>
    <name evidence="8" type="ORF">SAMN05192534_12730</name>
</gene>
<keyword evidence="9" id="KW-1185">Reference proteome</keyword>
<keyword evidence="4 6" id="KW-0143">Chaperone</keyword>
<dbReference type="GO" id="GO:0008360">
    <property type="term" value="P:regulation of cell shape"/>
    <property type="evidence" value="ECO:0007669"/>
    <property type="project" value="UniProtKB-KW"/>
</dbReference>
<dbReference type="PANTHER" id="PTHR35800">
    <property type="entry name" value="PROTEIN JAG"/>
    <property type="match status" value="1"/>
</dbReference>
<evidence type="ECO:0000313" key="9">
    <source>
        <dbReference type="Proteomes" id="UP000199163"/>
    </source>
</evidence>
<dbReference type="Pfam" id="PF01424">
    <property type="entry name" value="R3H"/>
    <property type="match status" value="1"/>
</dbReference>
<evidence type="ECO:0000256" key="5">
    <source>
        <dbReference type="ARBA" id="ARBA00023316"/>
    </source>
</evidence>
<dbReference type="Proteomes" id="UP000199163">
    <property type="component" value="Unassembled WGS sequence"/>
</dbReference>
<keyword evidence="2 6" id="KW-0694">RNA-binding</keyword>
<dbReference type="CDD" id="cd02414">
    <property type="entry name" value="KH-II_Jag"/>
    <property type="match status" value="1"/>
</dbReference>
<keyword evidence="5 6" id="KW-0961">Cell wall biogenesis/degradation</keyword>
<evidence type="ECO:0000313" key="8">
    <source>
        <dbReference type="EMBL" id="SDI24097.1"/>
    </source>
</evidence>
<keyword evidence="1 6" id="KW-0963">Cytoplasm</keyword>
<comment type="domain">
    <text evidence="6">Has an N-terminal Jag-N domain and 2 RNA-binding domains (KH and R3H).</text>
</comment>
<dbReference type="Pfam" id="PF13083">
    <property type="entry name" value="KH_KhpA-B"/>
    <property type="match status" value="1"/>
</dbReference>
<dbReference type="Pfam" id="PF14804">
    <property type="entry name" value="Jag_N"/>
    <property type="match status" value="1"/>
</dbReference>
<comment type="subcellular location">
    <subcellularLocation>
        <location evidence="6">Cytoplasm</location>
    </subcellularLocation>
</comment>
<dbReference type="NCBIfam" id="NF041568">
    <property type="entry name" value="Jag_EloR"/>
    <property type="match status" value="1"/>
</dbReference>
<dbReference type="STRING" id="568899.SAMN05192534_12730"/>
<dbReference type="PROSITE" id="PS51061">
    <property type="entry name" value="R3H"/>
    <property type="match status" value="1"/>
</dbReference>
<organism evidence="8 9">
    <name type="scientific">Alteribacillus persepolensis</name>
    <dbReference type="NCBI Taxonomy" id="568899"/>
    <lineage>
        <taxon>Bacteria</taxon>
        <taxon>Bacillati</taxon>
        <taxon>Bacillota</taxon>
        <taxon>Bacilli</taxon>
        <taxon>Bacillales</taxon>
        <taxon>Bacillaceae</taxon>
        <taxon>Alteribacillus</taxon>
    </lineage>
</organism>
<dbReference type="GO" id="GO:0071555">
    <property type="term" value="P:cell wall organization"/>
    <property type="evidence" value="ECO:0007669"/>
    <property type="project" value="UniProtKB-KW"/>
</dbReference>
<dbReference type="OrthoDB" id="9794483at2"/>
<comment type="similarity">
    <text evidence="6">Belongs to the KhpB RNA-binding protein family.</text>
</comment>
<dbReference type="SUPFAM" id="SSF82708">
    <property type="entry name" value="R3H domain"/>
    <property type="match status" value="1"/>
</dbReference>
<evidence type="ECO:0000256" key="3">
    <source>
        <dbReference type="ARBA" id="ARBA00022960"/>
    </source>
</evidence>
<proteinExistence type="inferred from homology"/>
<evidence type="ECO:0000256" key="1">
    <source>
        <dbReference type="ARBA" id="ARBA00022490"/>
    </source>
</evidence>
<dbReference type="InterPro" id="IPR015946">
    <property type="entry name" value="KH_dom-like_a/b"/>
</dbReference>
<dbReference type="SMART" id="SM01245">
    <property type="entry name" value="Jag_N"/>
    <property type="match status" value="1"/>
</dbReference>
<dbReference type="Gene3D" id="3.30.30.80">
    <property type="entry name" value="probable RNA-binding protein from clostridium symbiosum atcc 14940"/>
    <property type="match status" value="1"/>
</dbReference>
<dbReference type="InterPro" id="IPR038247">
    <property type="entry name" value="Jag_N_dom_sf"/>
</dbReference>
<dbReference type="InterPro" id="IPR034079">
    <property type="entry name" value="R3H_KhpB"/>
</dbReference>